<evidence type="ECO:0000256" key="4">
    <source>
        <dbReference type="SAM" id="Coils"/>
    </source>
</evidence>
<evidence type="ECO:0000256" key="2">
    <source>
        <dbReference type="ARBA" id="ARBA00023136"/>
    </source>
</evidence>
<dbReference type="Pfam" id="PF13525">
    <property type="entry name" value="YfiO"/>
    <property type="match status" value="1"/>
</dbReference>
<keyword evidence="2" id="KW-0472">Membrane</keyword>
<accession>A0A1F7F0T1</accession>
<evidence type="ECO:0000313" key="6">
    <source>
        <dbReference type="EMBL" id="OGK00259.1"/>
    </source>
</evidence>
<evidence type="ECO:0000256" key="3">
    <source>
        <dbReference type="ARBA" id="ARBA00023237"/>
    </source>
</evidence>
<dbReference type="InterPro" id="IPR017689">
    <property type="entry name" value="BamD"/>
</dbReference>
<keyword evidence="1" id="KW-0732">Signal</keyword>
<dbReference type="InterPro" id="IPR039565">
    <property type="entry name" value="BamD-like"/>
</dbReference>
<evidence type="ECO:0000313" key="7">
    <source>
        <dbReference type="Proteomes" id="UP000179243"/>
    </source>
</evidence>
<organism evidence="6 7">
    <name type="scientific">Candidatus Raymondbacteria bacterium RIFOXYD12_FULL_49_13</name>
    <dbReference type="NCBI Taxonomy" id="1817890"/>
    <lineage>
        <taxon>Bacteria</taxon>
        <taxon>Raymondiibacteriota</taxon>
    </lineage>
</organism>
<dbReference type="SUPFAM" id="SSF48452">
    <property type="entry name" value="TPR-like"/>
    <property type="match status" value="1"/>
</dbReference>
<name>A0A1F7F0T1_UNCRA</name>
<reference evidence="6 7" key="1">
    <citation type="journal article" date="2016" name="Nat. Commun.">
        <title>Thousands of microbial genomes shed light on interconnected biogeochemical processes in an aquifer system.</title>
        <authorList>
            <person name="Anantharaman K."/>
            <person name="Brown C.T."/>
            <person name="Hug L.A."/>
            <person name="Sharon I."/>
            <person name="Castelle C.J."/>
            <person name="Probst A.J."/>
            <person name="Thomas B.C."/>
            <person name="Singh A."/>
            <person name="Wilkins M.J."/>
            <person name="Karaoz U."/>
            <person name="Brodie E.L."/>
            <person name="Williams K.H."/>
            <person name="Hubbard S.S."/>
            <person name="Banfield J.F."/>
        </authorList>
    </citation>
    <scope>NUCLEOTIDE SEQUENCE [LARGE SCALE GENOMIC DNA]</scope>
</reference>
<comment type="caution">
    <text evidence="6">The sequence shown here is derived from an EMBL/GenBank/DDBJ whole genome shotgun (WGS) entry which is preliminary data.</text>
</comment>
<keyword evidence="4" id="KW-0175">Coiled coil</keyword>
<dbReference type="AlphaFoldDB" id="A0A1F7F0T1"/>
<dbReference type="PROSITE" id="PS51257">
    <property type="entry name" value="PROKAR_LIPOPROTEIN"/>
    <property type="match status" value="1"/>
</dbReference>
<evidence type="ECO:0000256" key="1">
    <source>
        <dbReference type="ARBA" id="ARBA00022729"/>
    </source>
</evidence>
<gene>
    <name evidence="6" type="ORF">A2519_01235</name>
</gene>
<feature type="domain" description="Outer membrane lipoprotein BamD-like" evidence="5">
    <location>
        <begin position="35"/>
        <end position="199"/>
    </location>
</feature>
<dbReference type="NCBIfam" id="TIGR03302">
    <property type="entry name" value="OM_YfiO"/>
    <property type="match status" value="1"/>
</dbReference>
<dbReference type="InterPro" id="IPR011990">
    <property type="entry name" value="TPR-like_helical_dom_sf"/>
</dbReference>
<dbReference type="Proteomes" id="UP000179243">
    <property type="component" value="Unassembled WGS sequence"/>
</dbReference>
<sequence length="307" mass="35666">MKTHARALCCTLAACLFFFYGCGPRYTQMEPLVEDLIAEAKQEFDKGRFFQAKERFDQIKFDYPGNASIAEVQYYIGLCNFNLEDYLAAEQAFRIILNEFPADNPFADDALYYLCKTMYAETLPARLDQETTRKAIDEAEFFLETYPQSDLVPDIENIKQLCLDRLAEKEFLAGRLYRKMGYPSSAIHYFQLLEKTYPGSRWVARGRYEWARSFFMQKNFTDARNQADTCGQMIATLIEREKNNFTLEPKRSRASFVFHLFGFIPYDNRTDIKKYIDSLSADLSSLQAKIEKKMNKRAKSSAEKTSG</sequence>
<dbReference type="Gene3D" id="1.25.40.10">
    <property type="entry name" value="Tetratricopeptide repeat domain"/>
    <property type="match status" value="1"/>
</dbReference>
<feature type="coiled-coil region" evidence="4">
    <location>
        <begin position="276"/>
        <end position="303"/>
    </location>
</feature>
<evidence type="ECO:0000259" key="5">
    <source>
        <dbReference type="Pfam" id="PF13525"/>
    </source>
</evidence>
<keyword evidence="3" id="KW-0998">Cell outer membrane</keyword>
<proteinExistence type="predicted"/>
<dbReference type="EMBL" id="MFYX01000150">
    <property type="protein sequence ID" value="OGK00259.1"/>
    <property type="molecule type" value="Genomic_DNA"/>
</dbReference>
<protein>
    <recommendedName>
        <fullName evidence="5">Outer membrane lipoprotein BamD-like domain-containing protein</fullName>
    </recommendedName>
</protein>